<gene>
    <name evidence="1" type="ORF">CHS0354_037206</name>
</gene>
<organism evidence="1 2">
    <name type="scientific">Potamilus streckersoni</name>
    <dbReference type="NCBI Taxonomy" id="2493646"/>
    <lineage>
        <taxon>Eukaryota</taxon>
        <taxon>Metazoa</taxon>
        <taxon>Spiralia</taxon>
        <taxon>Lophotrochozoa</taxon>
        <taxon>Mollusca</taxon>
        <taxon>Bivalvia</taxon>
        <taxon>Autobranchia</taxon>
        <taxon>Heteroconchia</taxon>
        <taxon>Palaeoheterodonta</taxon>
        <taxon>Unionida</taxon>
        <taxon>Unionoidea</taxon>
        <taxon>Unionidae</taxon>
        <taxon>Ambleminae</taxon>
        <taxon>Lampsilini</taxon>
        <taxon>Potamilus</taxon>
    </lineage>
</organism>
<comment type="caution">
    <text evidence="1">The sequence shown here is derived from an EMBL/GenBank/DDBJ whole genome shotgun (WGS) entry which is preliminary data.</text>
</comment>
<dbReference type="InterPro" id="IPR012444">
    <property type="entry name" value="DUF1647"/>
</dbReference>
<sequence>MRYNRRLILLLCIVTLLLVIHLFIHAVQKYRAGVPLNDGRICNSNFGVTQEEDLHKIESYSLQSAQPLLKNHDFFPDSSNHSNKKFDFPTLVTAASANHFSELLELVENVNTILRVQYLKMDLIIFDLGFTERQKIKLRQNCNCRLERFPLENYPHHVSILHGYAWKPLVIQTVRKKYPFVMWMDASVRFTTNNITWLFDLVRNVGVMALGGDVPIASRTSLQTFSFLGEEPCLFKDKNEFEATFIVIYPSLLVEEYFMKPWVSCALIEGCMVPSSWFQLLHCDNGKLYHNCHRFDQSVLSILLYRLYHQNLSQHYMHHTFFQICKGGEEQWFLPNFMNKLLIKFHRYCY</sequence>
<reference evidence="1" key="1">
    <citation type="journal article" date="2021" name="Genome Biol. Evol.">
        <title>A High-Quality Reference Genome for a Parasitic Bivalve with Doubly Uniparental Inheritance (Bivalvia: Unionida).</title>
        <authorList>
            <person name="Smith C.H."/>
        </authorList>
    </citation>
    <scope>NUCLEOTIDE SEQUENCE</scope>
    <source>
        <strain evidence="1">CHS0354</strain>
    </source>
</reference>
<dbReference type="EMBL" id="JAEAOA010002176">
    <property type="protein sequence ID" value="KAK3599734.1"/>
    <property type="molecule type" value="Genomic_DNA"/>
</dbReference>
<reference evidence="1" key="3">
    <citation type="submission" date="2023-05" db="EMBL/GenBank/DDBJ databases">
        <authorList>
            <person name="Smith C.H."/>
        </authorList>
    </citation>
    <scope>NUCLEOTIDE SEQUENCE</scope>
    <source>
        <strain evidence="1">CHS0354</strain>
        <tissue evidence="1">Mantle</tissue>
    </source>
</reference>
<protein>
    <submittedName>
        <fullName evidence="1">Uncharacterized protein</fullName>
    </submittedName>
</protein>
<reference evidence="1" key="2">
    <citation type="journal article" date="2021" name="Genome Biol. Evol.">
        <title>Developing a high-quality reference genome for a parasitic bivalve with doubly uniparental inheritance (Bivalvia: Unionida).</title>
        <authorList>
            <person name="Smith C.H."/>
        </authorList>
    </citation>
    <scope>NUCLEOTIDE SEQUENCE</scope>
    <source>
        <strain evidence="1">CHS0354</strain>
        <tissue evidence="1">Mantle</tissue>
    </source>
</reference>
<evidence type="ECO:0000313" key="1">
    <source>
        <dbReference type="EMBL" id="KAK3599734.1"/>
    </source>
</evidence>
<keyword evidence="2" id="KW-1185">Reference proteome</keyword>
<name>A0AAE0SXR8_9BIVA</name>
<evidence type="ECO:0000313" key="2">
    <source>
        <dbReference type="Proteomes" id="UP001195483"/>
    </source>
</evidence>
<dbReference type="AlphaFoldDB" id="A0AAE0SXR8"/>
<proteinExistence type="predicted"/>
<dbReference type="Pfam" id="PF07801">
    <property type="entry name" value="DUF1647"/>
    <property type="match status" value="1"/>
</dbReference>
<dbReference type="PANTHER" id="PTHR31389">
    <property type="entry name" value="LD39211P"/>
    <property type="match status" value="1"/>
</dbReference>
<dbReference type="PANTHER" id="PTHR31389:SF4">
    <property type="entry name" value="LD39211P"/>
    <property type="match status" value="1"/>
</dbReference>
<dbReference type="Proteomes" id="UP001195483">
    <property type="component" value="Unassembled WGS sequence"/>
</dbReference>
<accession>A0AAE0SXR8</accession>